<dbReference type="OrthoDB" id="10266508at2759"/>
<protein>
    <recommendedName>
        <fullName evidence="5">C3H1-type domain-containing protein</fullName>
    </recommendedName>
</protein>
<feature type="coiled-coil region" evidence="1">
    <location>
        <begin position="772"/>
        <end position="811"/>
    </location>
</feature>
<dbReference type="GeneID" id="39876805"/>
<organism evidence="3 4">
    <name type="scientific">Babesia ovata</name>
    <dbReference type="NCBI Taxonomy" id="189622"/>
    <lineage>
        <taxon>Eukaryota</taxon>
        <taxon>Sar</taxon>
        <taxon>Alveolata</taxon>
        <taxon>Apicomplexa</taxon>
        <taxon>Aconoidasida</taxon>
        <taxon>Piroplasmida</taxon>
        <taxon>Babesiidae</taxon>
        <taxon>Babesia</taxon>
    </lineage>
</organism>
<feature type="region of interest" description="Disordered" evidence="2">
    <location>
        <begin position="1714"/>
        <end position="1733"/>
    </location>
</feature>
<evidence type="ECO:0008006" key="5">
    <source>
        <dbReference type="Google" id="ProtNLM"/>
    </source>
</evidence>
<name>A0A2H6KJ63_9APIC</name>
<dbReference type="RefSeq" id="XP_028869278.1">
    <property type="nucleotide sequence ID" value="XM_029013445.1"/>
</dbReference>
<evidence type="ECO:0000256" key="1">
    <source>
        <dbReference type="SAM" id="Coils"/>
    </source>
</evidence>
<evidence type="ECO:0000313" key="3">
    <source>
        <dbReference type="EMBL" id="GBE63035.1"/>
    </source>
</evidence>
<gene>
    <name evidence="3" type="ORF">BOVATA_045280</name>
</gene>
<keyword evidence="4" id="KW-1185">Reference proteome</keyword>
<accession>A0A2H6KJ63</accession>
<comment type="caution">
    <text evidence="3">The sequence shown here is derived from an EMBL/GenBank/DDBJ whole genome shotgun (WGS) entry which is preliminary data.</text>
</comment>
<evidence type="ECO:0000313" key="4">
    <source>
        <dbReference type="Proteomes" id="UP000236319"/>
    </source>
</evidence>
<dbReference type="Proteomes" id="UP000236319">
    <property type="component" value="Unassembled WGS sequence"/>
</dbReference>
<dbReference type="EMBL" id="BDSA01000012">
    <property type="protein sequence ID" value="GBE63035.1"/>
    <property type="molecule type" value="Genomic_DNA"/>
</dbReference>
<proteinExistence type="predicted"/>
<keyword evidence="1" id="KW-0175">Coiled coil</keyword>
<dbReference type="VEuPathDB" id="PiroplasmaDB:BOVATA_045280"/>
<sequence>MAFLHSVLKDVCDKQPYKVGKEGLNEIVNTHLKDKLCSGHEGFKRVIDKVADGVGGYNRAVESSNEAVRNIVTGMQKNMKSLQTQVSGILKDNVGAGDLELKQPVTFTPEEVKEAMDKIDSHLNSCLDVTYNFNIDMHSAKTRINDVNHTLRVNVNNVRMFVQHENDRLKASTKTSRDDMYEMQQTVGYVLHELRMKVNGSIKFQVENLVSMLKNKVADIRAQLKDVNKLHRKYVDVLTQWIKDVDMFIEQQGEKNVQKILDEVKWSNDGNKPQNWNNVVCAADELKAKAQSLCTAGQAARVAAEQYVREAQDAVYHLDYGLKQDLKKMREDIKTKIWQEIKTLKVMDLGGDVNVDLRRLESGIKESVTTYIKGYVNAVKTNVDKIKGNGQDDGLAGVNKHIVEIYAKEFKNGTDAFDKIVKTWLEDIFKYNVSVKDSIKEALDKIIINLKHLTLSSTYVDKIKSKIEDGQIQHIAGAIKDRIKTEGSVTFETFEHRVYKCVNNFATTLGNKLGKDEHDSPTRKQFVKDIASEIGKKVVQDGSDDSGLINYLIDAATAILAALYSKASDIASELKSLAAINGSSKSQVGKKLDDAYNDANNLSTQLSAALRGSNRHAYVPDPGSLSKPDDSLDTKIGAAIDGQFTSGPTVIVDVAGSQAAYELSKVMKSFHTNYSEIRKSLRKNIEGKVDQEIGTEKEHGGTYDFRMKSLSLDKLESYIKCIGQDNIKNGSLPKAIENIENHVKSALSPIDGLNDEAKQQFQKVDQHLDVLCAVIRRDGEELKDQLKILKNNKIAKELKQIKDDLDNLRKTMFYNVLRETRHFIEEVAPRLEKETIQCLQDFLNNEVQKAKNLLTTRARRNYVTSVKALLTAFATKVTQELQPLPAAIDEDLRIGFKGFVKKIETHFIPNVKLIGSLSRSTTTYVEIVEKSPQRSAALSIRLGFEGFLYSLWRQEDVKCDDLKVESLYTPLKTLLDGLEKSQHFDHDFCKNRETFSAAVNLFSPETMEGAPQKLLMPVKYGLQKFLEELKKAYVNQYSGVKFERDLLDGKFLVDHKSQPTATYDLNEYGEKLSKVCLTFLRNLALGFEILRETLIDISNPKTLTSKIHIGNALGDFFAKRGFAVSTGDVKQDGELRNHENMKGEHVHEKLKSADFMERLHDLFNHLSTYNQVCHIRHIPDGKPPRDIRRMLTWMSGLGNNPVYGPLKEYLKTLFPKPNDPNSPPNPNPSLSAYPTDITYQNLTSTLDLIPAYSYKLLTRVLGFGHEGGRYACDIFTNEDDLLYPTSSGQCFDMFIDMLFRLRQQLCFLYTQCHNGPDSSGWSDCYYGRNVAGSAWNCNDLKCPNQQCPQKVDQKGGQIGNQTATQTCDQHPTCGLKSPLQSFLEDGLQGFLPHSITSPGCKLTCSLSNHRGIPCKTPMGFGDIATVASHTKTGIDLKRVLGQYCGQQDSPLTKLCSLLSCLVSRPPQNLGDMFAFYYGFLADWNGGFYKYEKTAYTQDAFNESVNDANFGTSYTALDPSPLFNRTDHAESHSKGDLLSISTCTSDSKETCGLYLRPLASNVYTIFSSKYKSNYLSWIVYITETFNDLLQKLYDDCNSKCGKMQNKCRGVICIRDCPTAIPSDKSRNHTSECGSIVKCPDTYPTLCKYGFTFGSAYDLSGRGRHPHQRRTCNNFCEALKKVLSNKESDGAPLAKLIFRTILPDIVSPLVAVAPVPAAHRRRPPRRPEDAPPEITRSYRSAAQSFRCRIALAALKQRSSFSL</sequence>
<reference evidence="3 4" key="1">
    <citation type="journal article" date="2017" name="BMC Genomics">
        <title>Whole-genome assembly of Babesia ovata and comparative genomics between closely related pathogens.</title>
        <authorList>
            <person name="Yamagishi J."/>
            <person name="Asada M."/>
            <person name="Hakimi H."/>
            <person name="Tanaka T.Q."/>
            <person name="Sugimoto C."/>
            <person name="Kawazu S."/>
        </authorList>
    </citation>
    <scope>NUCLEOTIDE SEQUENCE [LARGE SCALE GENOMIC DNA]</scope>
    <source>
        <strain evidence="3 4">Miyake</strain>
    </source>
</reference>
<evidence type="ECO:0000256" key="2">
    <source>
        <dbReference type="SAM" id="MobiDB-lite"/>
    </source>
</evidence>